<evidence type="ECO:0000313" key="13">
    <source>
        <dbReference type="Proteomes" id="UP001178662"/>
    </source>
</evidence>
<dbReference type="EC" id="1.1.1.79" evidence="6"/>
<protein>
    <recommendedName>
        <fullName evidence="8">Glyoxylate/hydroxypyruvate reductase B</fullName>
        <ecNumber evidence="6">1.1.1.79</ecNumber>
        <ecNumber evidence="7">1.1.1.81</ecNumber>
    </recommendedName>
</protein>
<dbReference type="GO" id="GO:0016618">
    <property type="term" value="F:hydroxypyruvate reductase [NAD(P)H] activity"/>
    <property type="evidence" value="ECO:0007669"/>
    <property type="project" value="UniProtKB-EC"/>
</dbReference>
<sequence>MKKFRIVMTGSTWPDAYKKLQENCVIKQWEGEGPIPRDLLLQWLNDADGLFSTNDVKVDDELLAAAPNLRVVVQSSVGYDNIDISACTRRGVPFGNTPGVLVDATADLTFGILLTAVRRIHEGWDIVKSGKWATEGVGHLFGQDMQGKTLGIVGMGAIGSAVSKRARAFGLNVLYYNRTKRSDEDILQVQYASLNQLLEKSDFVIALVPLSEHSREMFGKEQFALMKRSAYFVNAARGGIVNTEALYQALVNKEIAYAALDVTDPEPIGADHPLLTLPNILITPHIGSATYETRNRMANLSVDNLLAGLNGVAMPACVNPIQK</sequence>
<evidence type="ECO:0000256" key="2">
    <source>
        <dbReference type="ARBA" id="ARBA00051801"/>
    </source>
</evidence>
<keyword evidence="1 9" id="KW-0560">Oxidoreductase</keyword>
<evidence type="ECO:0000256" key="9">
    <source>
        <dbReference type="RuleBase" id="RU003719"/>
    </source>
</evidence>
<dbReference type="FunFam" id="3.40.50.720:FF:000026">
    <property type="entry name" value="Glyoxylate/hydroxypyruvate reductase B"/>
    <property type="match status" value="1"/>
</dbReference>
<evidence type="ECO:0000313" key="12">
    <source>
        <dbReference type="EMBL" id="WEK54513.1"/>
    </source>
</evidence>
<reference evidence="12" key="1">
    <citation type="submission" date="2023-03" db="EMBL/GenBank/DDBJ databases">
        <title>Andean soil-derived lignocellulolytic bacterial consortium as a source of novel taxa and putative plastic-active enzymes.</title>
        <authorList>
            <person name="Diaz-Garcia L."/>
            <person name="Chuvochina M."/>
            <person name="Feuerriegel G."/>
            <person name="Bunk B."/>
            <person name="Sproer C."/>
            <person name="Streit W.R."/>
            <person name="Rodriguez L.M."/>
            <person name="Overmann J."/>
            <person name="Jimenez D.J."/>
        </authorList>
    </citation>
    <scope>NUCLEOTIDE SEQUENCE</scope>
    <source>
        <strain evidence="12">MAG 2441</strain>
    </source>
</reference>
<dbReference type="PROSITE" id="PS00065">
    <property type="entry name" value="D_2_HYDROXYACID_DH_1"/>
    <property type="match status" value="1"/>
</dbReference>
<dbReference type="InterPro" id="IPR006139">
    <property type="entry name" value="D-isomer_2_OHA_DH_cat_dom"/>
</dbReference>
<evidence type="ECO:0000259" key="11">
    <source>
        <dbReference type="Pfam" id="PF02826"/>
    </source>
</evidence>
<comment type="similarity">
    <text evidence="5">Belongs to the D-isomer specific 2-hydroxyacid dehydrogenase family. GhrB subfamily.</text>
</comment>
<evidence type="ECO:0000256" key="1">
    <source>
        <dbReference type="ARBA" id="ARBA00023002"/>
    </source>
</evidence>
<dbReference type="GO" id="GO:0005829">
    <property type="term" value="C:cytosol"/>
    <property type="evidence" value="ECO:0007669"/>
    <property type="project" value="TreeGrafter"/>
</dbReference>
<dbReference type="SUPFAM" id="SSF52283">
    <property type="entry name" value="Formate/glycerate dehydrogenase catalytic domain-like"/>
    <property type="match status" value="1"/>
</dbReference>
<evidence type="ECO:0000256" key="4">
    <source>
        <dbReference type="ARBA" id="ARBA00052769"/>
    </source>
</evidence>
<comment type="catalytic activity">
    <reaction evidence="2">
        <text>(R)-glycerate + NAD(+) = 3-hydroxypyruvate + NADH + H(+)</text>
        <dbReference type="Rhea" id="RHEA:17905"/>
        <dbReference type="ChEBI" id="CHEBI:15378"/>
        <dbReference type="ChEBI" id="CHEBI:16659"/>
        <dbReference type="ChEBI" id="CHEBI:17180"/>
        <dbReference type="ChEBI" id="CHEBI:57540"/>
        <dbReference type="ChEBI" id="CHEBI:57945"/>
        <dbReference type="EC" id="1.1.1.81"/>
    </reaction>
</comment>
<evidence type="ECO:0000256" key="3">
    <source>
        <dbReference type="ARBA" id="ARBA00052239"/>
    </source>
</evidence>
<dbReference type="AlphaFoldDB" id="A0AA95F078"/>
<dbReference type="InterPro" id="IPR029752">
    <property type="entry name" value="D-isomer_DH_CS1"/>
</dbReference>
<evidence type="ECO:0000259" key="10">
    <source>
        <dbReference type="Pfam" id="PF00389"/>
    </source>
</evidence>
<evidence type="ECO:0000256" key="5">
    <source>
        <dbReference type="ARBA" id="ARBA00061278"/>
    </source>
</evidence>
<dbReference type="InterPro" id="IPR006140">
    <property type="entry name" value="D-isomer_DH_NAD-bd"/>
</dbReference>
<gene>
    <name evidence="12" type="ORF">P0Y55_00055</name>
</gene>
<organism evidence="12 13">
    <name type="scientific">Candidatus Cohnella colombiensis</name>
    <dbReference type="NCBI Taxonomy" id="3121368"/>
    <lineage>
        <taxon>Bacteria</taxon>
        <taxon>Bacillati</taxon>
        <taxon>Bacillota</taxon>
        <taxon>Bacilli</taxon>
        <taxon>Bacillales</taxon>
        <taxon>Paenibacillaceae</taxon>
        <taxon>Cohnella</taxon>
    </lineage>
</organism>
<dbReference type="CDD" id="cd05301">
    <property type="entry name" value="GDH"/>
    <property type="match status" value="1"/>
</dbReference>
<dbReference type="EMBL" id="CP119317">
    <property type="protein sequence ID" value="WEK54513.1"/>
    <property type="molecule type" value="Genomic_DNA"/>
</dbReference>
<dbReference type="InterPro" id="IPR050223">
    <property type="entry name" value="D-isomer_2-hydroxyacid_DH"/>
</dbReference>
<dbReference type="Pfam" id="PF00389">
    <property type="entry name" value="2-Hacid_dh"/>
    <property type="match status" value="1"/>
</dbReference>
<dbReference type="InterPro" id="IPR036291">
    <property type="entry name" value="NAD(P)-bd_dom_sf"/>
</dbReference>
<evidence type="ECO:0000256" key="8">
    <source>
        <dbReference type="ARBA" id="ARBA00073362"/>
    </source>
</evidence>
<dbReference type="Proteomes" id="UP001178662">
    <property type="component" value="Chromosome"/>
</dbReference>
<comment type="catalytic activity">
    <reaction evidence="3">
        <text>(R)-glycerate + NADP(+) = 3-hydroxypyruvate + NADPH + H(+)</text>
        <dbReference type="Rhea" id="RHEA:18657"/>
        <dbReference type="ChEBI" id="CHEBI:15378"/>
        <dbReference type="ChEBI" id="CHEBI:16659"/>
        <dbReference type="ChEBI" id="CHEBI:17180"/>
        <dbReference type="ChEBI" id="CHEBI:57783"/>
        <dbReference type="ChEBI" id="CHEBI:58349"/>
        <dbReference type="EC" id="1.1.1.81"/>
    </reaction>
</comment>
<dbReference type="SUPFAM" id="SSF51735">
    <property type="entry name" value="NAD(P)-binding Rossmann-fold domains"/>
    <property type="match status" value="1"/>
</dbReference>
<comment type="catalytic activity">
    <reaction evidence="4">
        <text>glycolate + NADP(+) = glyoxylate + NADPH + H(+)</text>
        <dbReference type="Rhea" id="RHEA:10992"/>
        <dbReference type="ChEBI" id="CHEBI:15378"/>
        <dbReference type="ChEBI" id="CHEBI:29805"/>
        <dbReference type="ChEBI" id="CHEBI:36655"/>
        <dbReference type="ChEBI" id="CHEBI:57783"/>
        <dbReference type="ChEBI" id="CHEBI:58349"/>
        <dbReference type="EC" id="1.1.1.79"/>
    </reaction>
</comment>
<dbReference type="GO" id="GO:0051287">
    <property type="term" value="F:NAD binding"/>
    <property type="evidence" value="ECO:0007669"/>
    <property type="project" value="InterPro"/>
</dbReference>
<dbReference type="InterPro" id="IPR029753">
    <property type="entry name" value="D-isomer_DH_CS"/>
</dbReference>
<evidence type="ECO:0000256" key="7">
    <source>
        <dbReference type="ARBA" id="ARBA00066674"/>
    </source>
</evidence>
<accession>A0AA95F078</accession>
<dbReference type="PROSITE" id="PS00671">
    <property type="entry name" value="D_2_HYDROXYACID_DH_3"/>
    <property type="match status" value="1"/>
</dbReference>
<dbReference type="Pfam" id="PF02826">
    <property type="entry name" value="2-Hacid_dh_C"/>
    <property type="match status" value="1"/>
</dbReference>
<dbReference type="GO" id="GO:0030267">
    <property type="term" value="F:glyoxylate reductase (NADPH) activity"/>
    <property type="evidence" value="ECO:0007669"/>
    <property type="project" value="UniProtKB-EC"/>
</dbReference>
<dbReference type="Gene3D" id="3.40.50.720">
    <property type="entry name" value="NAD(P)-binding Rossmann-like Domain"/>
    <property type="match status" value="2"/>
</dbReference>
<dbReference type="EC" id="1.1.1.81" evidence="7"/>
<evidence type="ECO:0000256" key="6">
    <source>
        <dbReference type="ARBA" id="ARBA00066661"/>
    </source>
</evidence>
<dbReference type="PANTHER" id="PTHR10996">
    <property type="entry name" value="2-HYDROXYACID DEHYDROGENASE-RELATED"/>
    <property type="match status" value="1"/>
</dbReference>
<feature type="domain" description="D-isomer specific 2-hydroxyacid dehydrogenase NAD-binding" evidence="11">
    <location>
        <begin position="111"/>
        <end position="287"/>
    </location>
</feature>
<keyword evidence="13" id="KW-1185">Reference proteome</keyword>
<name>A0AA95F078_9BACL</name>
<dbReference type="PANTHER" id="PTHR10996:SF257">
    <property type="entry name" value="GLYOXYLATE REDUCTASE 1"/>
    <property type="match status" value="1"/>
</dbReference>
<feature type="domain" description="D-isomer specific 2-hydroxyacid dehydrogenase catalytic" evidence="10">
    <location>
        <begin position="14"/>
        <end position="319"/>
    </location>
</feature>
<proteinExistence type="inferred from homology"/>